<keyword evidence="5" id="KW-0547">Nucleotide-binding</keyword>
<comment type="catalytic activity">
    <reaction evidence="1">
        <text>ATP + protein L-histidine = ADP + protein N-phospho-L-histidine.</text>
        <dbReference type="EC" id="2.7.13.3"/>
    </reaction>
</comment>
<dbReference type="GO" id="GO:0005524">
    <property type="term" value="F:ATP binding"/>
    <property type="evidence" value="ECO:0007669"/>
    <property type="project" value="UniProtKB-KW"/>
</dbReference>
<keyword evidence="3" id="KW-0597">Phosphoprotein</keyword>
<keyword evidence="11" id="KW-1185">Reference proteome</keyword>
<evidence type="ECO:0000256" key="6">
    <source>
        <dbReference type="ARBA" id="ARBA00022777"/>
    </source>
</evidence>
<feature type="domain" description="Signal transduction histidine kinase subgroup 2 dimerisation and phosphoacceptor" evidence="9">
    <location>
        <begin position="376"/>
        <end position="449"/>
    </location>
</feature>
<evidence type="ECO:0000256" key="1">
    <source>
        <dbReference type="ARBA" id="ARBA00000085"/>
    </source>
</evidence>
<dbReference type="Pfam" id="PF07568">
    <property type="entry name" value="HisKA_2"/>
    <property type="match status" value="1"/>
</dbReference>
<evidence type="ECO:0000256" key="3">
    <source>
        <dbReference type="ARBA" id="ARBA00022553"/>
    </source>
</evidence>
<dbReference type="PANTHER" id="PTHR41523:SF8">
    <property type="entry name" value="ETHYLENE RESPONSE SENSOR PROTEIN"/>
    <property type="match status" value="1"/>
</dbReference>
<evidence type="ECO:0000256" key="4">
    <source>
        <dbReference type="ARBA" id="ARBA00022679"/>
    </source>
</evidence>
<keyword evidence="6 10" id="KW-0418">Kinase</keyword>
<keyword evidence="7" id="KW-0067">ATP-binding</keyword>
<dbReference type="GO" id="GO:0004673">
    <property type="term" value="F:protein histidine kinase activity"/>
    <property type="evidence" value="ECO:0007669"/>
    <property type="project" value="UniProtKB-EC"/>
</dbReference>
<dbReference type="InterPro" id="IPR011495">
    <property type="entry name" value="Sig_transdc_His_kin_sub2_dim/P"/>
</dbReference>
<feature type="transmembrane region" description="Helical" evidence="8">
    <location>
        <begin position="20"/>
        <end position="39"/>
    </location>
</feature>
<proteinExistence type="predicted"/>
<keyword evidence="8" id="KW-0472">Membrane</keyword>
<name>A0A1I4HEJ5_9RHOB</name>
<protein>
    <recommendedName>
        <fullName evidence="2">histidine kinase</fullName>
        <ecNumber evidence="2">2.7.13.3</ecNumber>
    </recommendedName>
</protein>
<sequence>MTSGSEVQAERWPFLQSLPFRVVAFLSLALLPIGLLAIWQTQNLDETLRARTRLSLVALTEIAVSGERQVLQRAVGAASGQAVTYGLTADDPIACSESFKAFQDADPAISFAGFLPESGRVDCSSEPAPFTIGPAERVAEIATSPRNALIPRLRADAPGGRTAVLTQPVVRDEEVIGQIVLTILTDSMSEMPDLNDQNQPLSLAIFNRDGAVINVQGERPVAEEEAMAEDIVRRLSTEPTAFAGQNAAGERRIFVVLTLVPDLAYAVAGWAPTDGVLSSTAYTLPSFFLPALMWLASLLVAYFAVHRLVVSPVQDLGIRMRRFASDRALPQPKNTEMLPQELFDLEQTFINMAYDLIDDEARMENSLREKNVLLKEVHHRVKNNLQMISSIMNMQIRAAKTDESRHALRRLQDRVLGLATVHRVLYQSKELARADAAPLMTDICASVFHDLTEARPHAVHALEVDNFTLVPDQAVPLALLVSEVGSNAIKNLPDTKSPAPFLNFSLRIVSPGMAQFRCRNSGGSLPEKVAPDGGVGRQLIRAFAMQLGGTVEVQDHDGIHTISVEFPITAAIPDALDY</sequence>
<reference evidence="10 11" key="1">
    <citation type="submission" date="2016-10" db="EMBL/GenBank/DDBJ databases">
        <authorList>
            <person name="de Groot N.N."/>
        </authorList>
    </citation>
    <scope>NUCLEOTIDE SEQUENCE [LARGE SCALE GENOMIC DNA]</scope>
    <source>
        <strain evidence="10 11">DSM 16199</strain>
    </source>
</reference>
<feature type="transmembrane region" description="Helical" evidence="8">
    <location>
        <begin position="291"/>
        <end position="310"/>
    </location>
</feature>
<gene>
    <name evidence="10" type="ORF">SAMN04488004_11734</name>
</gene>
<dbReference type="EMBL" id="FOTF01000017">
    <property type="protein sequence ID" value="SFL40077.1"/>
    <property type="molecule type" value="Genomic_DNA"/>
</dbReference>
<accession>A0A1I4HEJ5</accession>
<evidence type="ECO:0000256" key="5">
    <source>
        <dbReference type="ARBA" id="ARBA00022741"/>
    </source>
</evidence>
<dbReference type="STRING" id="195913.SAMN04488004_11734"/>
<keyword evidence="4" id="KW-0808">Transferase</keyword>
<dbReference type="Gene3D" id="3.30.450.20">
    <property type="entry name" value="PAS domain"/>
    <property type="match status" value="1"/>
</dbReference>
<dbReference type="InterPro" id="IPR036890">
    <property type="entry name" value="HATPase_C_sf"/>
</dbReference>
<dbReference type="SUPFAM" id="SSF55874">
    <property type="entry name" value="ATPase domain of HSP90 chaperone/DNA topoisomerase II/histidine kinase"/>
    <property type="match status" value="1"/>
</dbReference>
<dbReference type="OrthoDB" id="9767435at2"/>
<dbReference type="Proteomes" id="UP000199550">
    <property type="component" value="Unassembled WGS sequence"/>
</dbReference>
<keyword evidence="8" id="KW-1133">Transmembrane helix</keyword>
<dbReference type="EC" id="2.7.13.3" evidence="2"/>
<dbReference type="Gene3D" id="3.30.565.10">
    <property type="entry name" value="Histidine kinase-like ATPase, C-terminal domain"/>
    <property type="match status" value="1"/>
</dbReference>
<dbReference type="GeneID" id="97889684"/>
<dbReference type="RefSeq" id="WP_090190600.1">
    <property type="nucleotide sequence ID" value="NZ_CAXIDI010000019.1"/>
</dbReference>
<evidence type="ECO:0000313" key="10">
    <source>
        <dbReference type="EMBL" id="SFL40077.1"/>
    </source>
</evidence>
<keyword evidence="8" id="KW-0812">Transmembrane</keyword>
<organism evidence="10 11">
    <name type="scientific">Loktanella salsilacus</name>
    <dbReference type="NCBI Taxonomy" id="195913"/>
    <lineage>
        <taxon>Bacteria</taxon>
        <taxon>Pseudomonadati</taxon>
        <taxon>Pseudomonadota</taxon>
        <taxon>Alphaproteobacteria</taxon>
        <taxon>Rhodobacterales</taxon>
        <taxon>Roseobacteraceae</taxon>
        <taxon>Loktanella</taxon>
    </lineage>
</organism>
<evidence type="ECO:0000256" key="8">
    <source>
        <dbReference type="SAM" id="Phobius"/>
    </source>
</evidence>
<evidence type="ECO:0000313" key="11">
    <source>
        <dbReference type="Proteomes" id="UP000199550"/>
    </source>
</evidence>
<dbReference type="PANTHER" id="PTHR41523">
    <property type="entry name" value="TWO-COMPONENT SYSTEM SENSOR PROTEIN"/>
    <property type="match status" value="1"/>
</dbReference>
<dbReference type="AlphaFoldDB" id="A0A1I4HEJ5"/>
<feature type="transmembrane region" description="Helical" evidence="8">
    <location>
        <begin position="253"/>
        <end position="271"/>
    </location>
</feature>
<evidence type="ECO:0000256" key="2">
    <source>
        <dbReference type="ARBA" id="ARBA00012438"/>
    </source>
</evidence>
<evidence type="ECO:0000256" key="7">
    <source>
        <dbReference type="ARBA" id="ARBA00022840"/>
    </source>
</evidence>
<evidence type="ECO:0000259" key="9">
    <source>
        <dbReference type="Pfam" id="PF07568"/>
    </source>
</evidence>